<dbReference type="AlphaFoldDB" id="A0A9W8C1C3"/>
<proteinExistence type="predicted"/>
<evidence type="ECO:0000313" key="2">
    <source>
        <dbReference type="Proteomes" id="UP001059041"/>
    </source>
</evidence>
<dbReference type="EMBL" id="JAFHDT010000009">
    <property type="protein sequence ID" value="KAI7805422.1"/>
    <property type="molecule type" value="Genomic_DNA"/>
</dbReference>
<name>A0A9W8C1C3_TRIRA</name>
<organism evidence="1 2">
    <name type="scientific">Triplophysa rosa</name>
    <name type="common">Cave loach</name>
    <dbReference type="NCBI Taxonomy" id="992332"/>
    <lineage>
        <taxon>Eukaryota</taxon>
        <taxon>Metazoa</taxon>
        <taxon>Chordata</taxon>
        <taxon>Craniata</taxon>
        <taxon>Vertebrata</taxon>
        <taxon>Euteleostomi</taxon>
        <taxon>Actinopterygii</taxon>
        <taxon>Neopterygii</taxon>
        <taxon>Teleostei</taxon>
        <taxon>Ostariophysi</taxon>
        <taxon>Cypriniformes</taxon>
        <taxon>Nemacheilidae</taxon>
        <taxon>Triplophysa</taxon>
    </lineage>
</organism>
<dbReference type="Proteomes" id="UP001059041">
    <property type="component" value="Linkage Group LG9"/>
</dbReference>
<accession>A0A9W8C1C3</accession>
<reference evidence="1" key="1">
    <citation type="submission" date="2021-02" db="EMBL/GenBank/DDBJ databases">
        <title>Comparative genomics reveals that relaxation of natural selection precedes convergent phenotypic evolution of cavefish.</title>
        <authorList>
            <person name="Peng Z."/>
        </authorList>
    </citation>
    <scope>NUCLEOTIDE SEQUENCE</scope>
    <source>
        <tissue evidence="1">Muscle</tissue>
    </source>
</reference>
<keyword evidence="2" id="KW-1185">Reference proteome</keyword>
<protein>
    <submittedName>
        <fullName evidence="1">Uncharacterized protein</fullName>
    </submittedName>
</protein>
<comment type="caution">
    <text evidence="1">The sequence shown here is derived from an EMBL/GenBank/DDBJ whole genome shotgun (WGS) entry which is preliminary data.</text>
</comment>
<sequence length="62" mass="7191">MLCWPVIHYEQLSCGEEEARPGVINNRDREVKGSEREEEKDRVKESFACKADFSSIMNTKDV</sequence>
<gene>
    <name evidence="1" type="ORF">IRJ41_007281</name>
</gene>
<evidence type="ECO:0000313" key="1">
    <source>
        <dbReference type="EMBL" id="KAI7805422.1"/>
    </source>
</evidence>